<reference evidence="8" key="1">
    <citation type="journal article" date="2013" name="Genome Biol.">
        <title>Draft genome of the mountain pine beetle, Dendroctonus ponderosae Hopkins, a major forest pest.</title>
        <authorList>
            <person name="Keeling C.I."/>
            <person name="Yuen M.M."/>
            <person name="Liao N.Y."/>
            <person name="Docking T.R."/>
            <person name="Chan S.K."/>
            <person name="Taylor G.A."/>
            <person name="Palmquist D.L."/>
            <person name="Jackman S.D."/>
            <person name="Nguyen A."/>
            <person name="Li M."/>
            <person name="Henderson H."/>
            <person name="Janes J.K."/>
            <person name="Zhao Y."/>
            <person name="Pandoh P."/>
            <person name="Moore R."/>
            <person name="Sperling F.A."/>
            <person name="Huber D.P."/>
            <person name="Birol I."/>
            <person name="Jones S.J."/>
            <person name="Bohlmann J."/>
        </authorList>
    </citation>
    <scope>NUCLEOTIDE SEQUENCE</scope>
</reference>
<keyword evidence="2 5" id="KW-0812">Transmembrane</keyword>
<feature type="transmembrane region" description="Helical" evidence="5">
    <location>
        <begin position="387"/>
        <end position="406"/>
    </location>
</feature>
<evidence type="ECO:0000313" key="7">
    <source>
        <dbReference type="EnsemblMetazoa" id="XP_019773289.1"/>
    </source>
</evidence>
<feature type="transmembrane region" description="Helical" evidence="5">
    <location>
        <begin position="179"/>
        <end position="200"/>
    </location>
</feature>
<keyword evidence="3 5" id="KW-1133">Transmembrane helix</keyword>
<dbReference type="PANTHER" id="PTHR24064">
    <property type="entry name" value="SOLUTE CARRIER FAMILY 22 MEMBER"/>
    <property type="match status" value="1"/>
</dbReference>
<reference evidence="7" key="2">
    <citation type="submission" date="2024-08" db="UniProtKB">
        <authorList>
            <consortium name="EnsemblMetazoa"/>
        </authorList>
    </citation>
    <scope>IDENTIFICATION</scope>
</reference>
<feature type="transmembrane region" description="Helical" evidence="5">
    <location>
        <begin position="241"/>
        <end position="259"/>
    </location>
</feature>
<feature type="transmembrane region" description="Helical" evidence="5">
    <location>
        <begin position="20"/>
        <end position="43"/>
    </location>
</feature>
<dbReference type="Proteomes" id="UP000019118">
    <property type="component" value="Unassembled WGS sequence"/>
</dbReference>
<dbReference type="EnsemblMetazoa" id="XM_019915138.1">
    <property type="protein sequence ID" value="XP_019770697.1"/>
    <property type="gene ID" value="LOC109544793"/>
</dbReference>
<keyword evidence="8" id="KW-1185">Reference proteome</keyword>
<dbReference type="EnsemblMetazoa" id="XM_019917730.1">
    <property type="protein sequence ID" value="XP_019773289.1"/>
    <property type="gene ID" value="LOC109546677"/>
</dbReference>
<dbReference type="InterPro" id="IPR020846">
    <property type="entry name" value="MFS_dom"/>
</dbReference>
<dbReference type="SUPFAM" id="SSF103473">
    <property type="entry name" value="MFS general substrate transporter"/>
    <property type="match status" value="1"/>
</dbReference>
<evidence type="ECO:0000256" key="4">
    <source>
        <dbReference type="ARBA" id="ARBA00023136"/>
    </source>
</evidence>
<evidence type="ECO:0000256" key="5">
    <source>
        <dbReference type="SAM" id="Phobius"/>
    </source>
</evidence>
<comment type="subcellular location">
    <subcellularLocation>
        <location evidence="1">Membrane</location>
        <topology evidence="1">Multi-pass membrane protein</topology>
    </subcellularLocation>
</comment>
<feature type="transmembrane region" description="Helical" evidence="5">
    <location>
        <begin position="330"/>
        <end position="347"/>
    </location>
</feature>
<evidence type="ECO:0000313" key="8">
    <source>
        <dbReference type="Proteomes" id="UP000019118"/>
    </source>
</evidence>
<evidence type="ECO:0000256" key="2">
    <source>
        <dbReference type="ARBA" id="ARBA00022692"/>
    </source>
</evidence>
<name>A0AAR5QJ81_DENPD</name>
<dbReference type="AlphaFoldDB" id="A0AAR5QJ81"/>
<dbReference type="Pfam" id="PF00083">
    <property type="entry name" value="Sugar_tr"/>
    <property type="match status" value="1"/>
</dbReference>
<proteinExistence type="predicted"/>
<feature type="transmembrane region" description="Helical" evidence="5">
    <location>
        <begin position="155"/>
        <end position="173"/>
    </location>
</feature>
<dbReference type="GO" id="GO:0022857">
    <property type="term" value="F:transmembrane transporter activity"/>
    <property type="evidence" value="ECO:0007669"/>
    <property type="project" value="InterPro"/>
</dbReference>
<dbReference type="Gene3D" id="1.20.1250.20">
    <property type="entry name" value="MFS general substrate transporter like domains"/>
    <property type="match status" value="1"/>
</dbReference>
<protein>
    <recommendedName>
        <fullName evidence="6">Major facilitator superfamily (MFS) profile domain-containing protein</fullName>
    </recommendedName>
</protein>
<keyword evidence="4 5" id="KW-0472">Membrane</keyword>
<dbReference type="GO" id="GO:0016020">
    <property type="term" value="C:membrane"/>
    <property type="evidence" value="ECO:0007669"/>
    <property type="project" value="UniProtKB-SubCell"/>
</dbReference>
<feature type="domain" description="Major facilitator superfamily (MFS) profile" evidence="6">
    <location>
        <begin position="84"/>
        <end position="500"/>
    </location>
</feature>
<feature type="transmembrane region" description="Helical" evidence="5">
    <location>
        <begin position="412"/>
        <end position="435"/>
    </location>
</feature>
<dbReference type="CDD" id="cd17317">
    <property type="entry name" value="MFS_SLC22"/>
    <property type="match status" value="1"/>
</dbReference>
<organism evidence="7 8">
    <name type="scientific">Dendroctonus ponderosae</name>
    <name type="common">Mountain pine beetle</name>
    <dbReference type="NCBI Taxonomy" id="77166"/>
    <lineage>
        <taxon>Eukaryota</taxon>
        <taxon>Metazoa</taxon>
        <taxon>Ecdysozoa</taxon>
        <taxon>Arthropoda</taxon>
        <taxon>Hexapoda</taxon>
        <taxon>Insecta</taxon>
        <taxon>Pterygota</taxon>
        <taxon>Neoptera</taxon>
        <taxon>Endopterygota</taxon>
        <taxon>Coleoptera</taxon>
        <taxon>Polyphaga</taxon>
        <taxon>Cucujiformia</taxon>
        <taxon>Curculionidae</taxon>
        <taxon>Scolytinae</taxon>
        <taxon>Dendroctonus</taxon>
    </lineage>
</organism>
<feature type="transmembrane region" description="Helical" evidence="5">
    <location>
        <begin position="212"/>
        <end position="235"/>
    </location>
</feature>
<dbReference type="InterPro" id="IPR005828">
    <property type="entry name" value="MFS_sugar_transport-like"/>
</dbReference>
<dbReference type="PROSITE" id="PS50850">
    <property type="entry name" value="MFS"/>
    <property type="match status" value="1"/>
</dbReference>
<feature type="transmembrane region" description="Helical" evidence="5">
    <location>
        <begin position="122"/>
        <end position="143"/>
    </location>
</feature>
<sequence>MGYDDVISMLGDFGRYQKRIYFLLCLPAILCAFHKLGNVFLIAEPPSRCKLPYELANASYHINDTEMEKWYSFNKTRDKSFHSCLINAPNSTIPQPCDEYIYDLKAYGYTAVIDWNLTCDKAYLIAIGNSLFMFGVMFGSIAFGELSDRWGRKNTFFLSLVMQVVFGVVASVAPEFWTFTIARAVVGATTSGVFLVAYVIGLEMVGSSKRMIAGTVCQIFFSVGYMLTAVFAIYIPNWRSLQFALTIPGLVFLTYWWLIPESARWLISNNRLEEAKKNIQVAARCNKVQIPDKTLDELLRPSSDSPRKVAGEKQPNILDIFKYPRLRKRSLIIFFDWFANNITYYGLSWNTNNLGGNPYLNFVISGAVEIPAYAFLIFTLNRWGRKNIMSGCMITAGTALLLTMIVPQDLQWLNITLAMIGKLAITASYGAVYVFSTEQFPTVVRNAGLGAGSMCARVGSVTAPYVNIMTHIWKPLPLLIFGALAFIGGLMSLTLPETLNRKLPESFEEGESFGKRTKEAASTLEGVKLETIANNQGNGVESELLKLKPDDV</sequence>
<evidence type="ECO:0000256" key="3">
    <source>
        <dbReference type="ARBA" id="ARBA00022989"/>
    </source>
</evidence>
<dbReference type="InterPro" id="IPR036259">
    <property type="entry name" value="MFS_trans_sf"/>
</dbReference>
<evidence type="ECO:0000256" key="1">
    <source>
        <dbReference type="ARBA" id="ARBA00004141"/>
    </source>
</evidence>
<feature type="transmembrane region" description="Helical" evidence="5">
    <location>
        <begin position="359"/>
        <end position="380"/>
    </location>
</feature>
<evidence type="ECO:0000259" key="6">
    <source>
        <dbReference type="PROSITE" id="PS50850"/>
    </source>
</evidence>
<accession>A0AAR5QJ81</accession>
<feature type="transmembrane region" description="Helical" evidence="5">
    <location>
        <begin position="478"/>
        <end position="495"/>
    </location>
</feature>